<feature type="compositionally biased region" description="Basic residues" evidence="1">
    <location>
        <begin position="149"/>
        <end position="159"/>
    </location>
</feature>
<evidence type="ECO:0000313" key="3">
    <source>
        <dbReference type="Proteomes" id="UP000076863"/>
    </source>
</evidence>
<accession>A0A162K338</accession>
<reference evidence="2 3" key="1">
    <citation type="journal article" date="2016" name="Genome Biol. Evol.">
        <title>Divergent and convergent evolution of fungal pathogenicity.</title>
        <authorList>
            <person name="Shang Y."/>
            <person name="Xiao G."/>
            <person name="Zheng P."/>
            <person name="Cen K."/>
            <person name="Zhan S."/>
            <person name="Wang C."/>
        </authorList>
    </citation>
    <scope>NUCLEOTIDE SEQUENCE [LARGE SCALE GENOMIC DNA]</scope>
    <source>
        <strain evidence="2 3">RCEF 3172</strain>
    </source>
</reference>
<comment type="caution">
    <text evidence="2">The sequence shown here is derived from an EMBL/GenBank/DDBJ whole genome shotgun (WGS) entry which is preliminary data.</text>
</comment>
<feature type="region of interest" description="Disordered" evidence="1">
    <location>
        <begin position="146"/>
        <end position="185"/>
    </location>
</feature>
<dbReference type="EMBL" id="AZHA01000001">
    <property type="protein sequence ID" value="OAA52658.1"/>
    <property type="molecule type" value="Genomic_DNA"/>
</dbReference>
<sequence length="428" mass="47175">MGTVQLPTVAVCSQQTGLQADLRTSLRFRNGSLGDMVVSSADDLIRLRKEENLWIIPASACRMRISVQTLGRVSGQNLDKEEVARWIESCDIWERLRLRVRHCDAPGDSALEFSLQHPDLSPSLACPSSAAKMELQDLRCQIEITQHSDKKHSKKRRRGNANEMVDEARHQSRSESSPAGDVNSDASAMHKFVSGLTATTEYLPRRYFEHILQAATTVLITGSARHFTAINVKPGNTTYALVRIVPAVFNGLYVKTVLDRGQHMSTITSALTAMQHTAQSPRLKRKLRSLTDRGGIEEHLWYSTLSRMKPASVPGPKMIAARQRNQAIEDEMVEQGVGSNLICFGEDLFSSGLHGVMNDGAETLHREVSPTVQIYYDAFEDGLPLTEGEFAGSLPVDGGMAGLSNEAGDMIEFGSDFNDLETDVLFAN</sequence>
<dbReference type="AlphaFoldDB" id="A0A162K338"/>
<dbReference type="Proteomes" id="UP000076863">
    <property type="component" value="Unassembled WGS sequence"/>
</dbReference>
<proteinExistence type="predicted"/>
<protein>
    <submittedName>
        <fullName evidence="2">Uncharacterized protein</fullName>
    </submittedName>
</protein>
<name>A0A162K338_9HYPO</name>
<evidence type="ECO:0000256" key="1">
    <source>
        <dbReference type="SAM" id="MobiDB-lite"/>
    </source>
</evidence>
<organism evidence="2 3">
    <name type="scientific">Beauveria brongniartii RCEF 3172</name>
    <dbReference type="NCBI Taxonomy" id="1081107"/>
    <lineage>
        <taxon>Eukaryota</taxon>
        <taxon>Fungi</taxon>
        <taxon>Dikarya</taxon>
        <taxon>Ascomycota</taxon>
        <taxon>Pezizomycotina</taxon>
        <taxon>Sordariomycetes</taxon>
        <taxon>Hypocreomycetidae</taxon>
        <taxon>Hypocreales</taxon>
        <taxon>Cordycipitaceae</taxon>
        <taxon>Beauveria</taxon>
        <taxon>Beauveria brongniartii</taxon>
    </lineage>
</organism>
<keyword evidence="3" id="KW-1185">Reference proteome</keyword>
<gene>
    <name evidence="2" type="ORF">BBO_00499</name>
</gene>
<evidence type="ECO:0000313" key="2">
    <source>
        <dbReference type="EMBL" id="OAA52658.1"/>
    </source>
</evidence>
<dbReference type="OrthoDB" id="4898608at2759"/>